<dbReference type="SUPFAM" id="SSF54106">
    <property type="entry name" value="LysM domain"/>
    <property type="match status" value="2"/>
</dbReference>
<reference evidence="4 5" key="1">
    <citation type="submission" date="2013-12" db="EMBL/GenBank/DDBJ databases">
        <title>Draft genome of the parsitic nematode Ancylostoma duodenale.</title>
        <authorList>
            <person name="Mitreva M."/>
        </authorList>
    </citation>
    <scope>NUCLEOTIDE SEQUENCE [LARGE SCALE GENOMIC DNA]</scope>
    <source>
        <strain evidence="4 5">Zhejiang</strain>
    </source>
</reference>
<dbReference type="SMART" id="SM00257">
    <property type="entry name" value="LysM"/>
    <property type="match status" value="3"/>
</dbReference>
<evidence type="ECO:0000256" key="2">
    <source>
        <dbReference type="ARBA" id="ARBA00023026"/>
    </source>
</evidence>
<dbReference type="CDD" id="cd00118">
    <property type="entry name" value="LysM"/>
    <property type="match status" value="3"/>
</dbReference>
<keyword evidence="1" id="KW-0147">Chitin-binding</keyword>
<protein>
    <submittedName>
        <fullName evidence="4">LysM domain protein</fullName>
    </submittedName>
</protein>
<keyword evidence="2" id="KW-0843">Virulence</keyword>
<dbReference type="InterPro" id="IPR052210">
    <property type="entry name" value="LysM1-like"/>
</dbReference>
<sequence length="174" mass="19318">MADSGRKSSGSGKRPCLEFHRVVAGDLCFSIAQMYGLPLKKLQELNARVNCDKLKIQSGDTCHSISVAYKTNVSELMQRNGGEVDCNKLHVGRRLCVWSGAIDRPLPRLKCTERRRIVSGTAISSLPNPTLWRLEVVKIRIFSGDTCWGLSQAKGITVDELQLLNSRMNCSILQ</sequence>
<dbReference type="AlphaFoldDB" id="A0A0C2FZE8"/>
<proteinExistence type="predicted"/>
<accession>A0A0C2FZE8</accession>
<dbReference type="PANTHER" id="PTHR34997:SF1">
    <property type="entry name" value="PEPTIDOGLYCAN-BINDING LYSIN DOMAIN"/>
    <property type="match status" value="1"/>
</dbReference>
<name>A0A0C2FZE8_9BILA</name>
<evidence type="ECO:0000256" key="1">
    <source>
        <dbReference type="ARBA" id="ARBA00022669"/>
    </source>
</evidence>
<dbReference type="Proteomes" id="UP000054047">
    <property type="component" value="Unassembled WGS sequence"/>
</dbReference>
<dbReference type="Pfam" id="PF01476">
    <property type="entry name" value="LysM"/>
    <property type="match status" value="2"/>
</dbReference>
<dbReference type="PROSITE" id="PS51782">
    <property type="entry name" value="LYSM"/>
    <property type="match status" value="2"/>
</dbReference>
<organism evidence="4 5">
    <name type="scientific">Ancylostoma duodenale</name>
    <dbReference type="NCBI Taxonomy" id="51022"/>
    <lineage>
        <taxon>Eukaryota</taxon>
        <taxon>Metazoa</taxon>
        <taxon>Ecdysozoa</taxon>
        <taxon>Nematoda</taxon>
        <taxon>Chromadorea</taxon>
        <taxon>Rhabditida</taxon>
        <taxon>Rhabditina</taxon>
        <taxon>Rhabditomorpha</taxon>
        <taxon>Strongyloidea</taxon>
        <taxon>Ancylostomatidae</taxon>
        <taxon>Ancylostomatinae</taxon>
        <taxon>Ancylostoma</taxon>
    </lineage>
</organism>
<feature type="non-terminal residue" evidence="4">
    <location>
        <position position="174"/>
    </location>
</feature>
<dbReference type="InterPro" id="IPR018392">
    <property type="entry name" value="LysM"/>
</dbReference>
<dbReference type="PANTHER" id="PTHR34997">
    <property type="entry name" value="AM15"/>
    <property type="match status" value="1"/>
</dbReference>
<feature type="domain" description="LysM" evidence="3">
    <location>
        <begin position="52"/>
        <end position="97"/>
    </location>
</feature>
<evidence type="ECO:0000313" key="5">
    <source>
        <dbReference type="Proteomes" id="UP000054047"/>
    </source>
</evidence>
<dbReference type="InterPro" id="IPR036779">
    <property type="entry name" value="LysM_dom_sf"/>
</dbReference>
<dbReference type="EMBL" id="KN744698">
    <property type="protein sequence ID" value="KIH52049.1"/>
    <property type="molecule type" value="Genomic_DNA"/>
</dbReference>
<dbReference type="Gene3D" id="3.10.350.10">
    <property type="entry name" value="LysM domain"/>
    <property type="match status" value="3"/>
</dbReference>
<dbReference type="OrthoDB" id="5985073at2759"/>
<feature type="domain" description="LysM" evidence="3">
    <location>
        <begin position="137"/>
        <end position="174"/>
    </location>
</feature>
<gene>
    <name evidence="4" type="ORF">ANCDUO_17856</name>
</gene>
<keyword evidence="5" id="KW-1185">Reference proteome</keyword>
<dbReference type="GO" id="GO:0008061">
    <property type="term" value="F:chitin binding"/>
    <property type="evidence" value="ECO:0007669"/>
    <property type="project" value="UniProtKB-KW"/>
</dbReference>
<evidence type="ECO:0000259" key="3">
    <source>
        <dbReference type="PROSITE" id="PS51782"/>
    </source>
</evidence>
<evidence type="ECO:0000313" key="4">
    <source>
        <dbReference type="EMBL" id="KIH52049.1"/>
    </source>
</evidence>